<name>S3CN29_9BURK</name>
<accession>S3CN29</accession>
<dbReference type="HAMAP" id="MF_00361">
    <property type="entry name" value="NAD_kinase"/>
    <property type="match status" value="1"/>
</dbReference>
<comment type="caution">
    <text evidence="6">Lacks conserved residue(s) required for the propagation of feature annotation.</text>
</comment>
<dbReference type="GO" id="GO:0051287">
    <property type="term" value="F:NAD binding"/>
    <property type="evidence" value="ECO:0007669"/>
    <property type="project" value="UniProtKB-ARBA"/>
</dbReference>
<evidence type="ECO:0000256" key="6">
    <source>
        <dbReference type="HAMAP-Rule" id="MF_00361"/>
    </source>
</evidence>
<dbReference type="Gene3D" id="3.40.50.10330">
    <property type="entry name" value="Probable inorganic polyphosphate/atp-NAD kinase, domain 1"/>
    <property type="match status" value="1"/>
</dbReference>
<dbReference type="SUPFAM" id="SSF111331">
    <property type="entry name" value="NAD kinase/diacylglycerol kinase-like"/>
    <property type="match status" value="1"/>
</dbReference>
<comment type="caution">
    <text evidence="7">The sequence shown here is derived from an EMBL/GenBank/DDBJ whole genome shotgun (WGS) entry which is preliminary data.</text>
</comment>
<evidence type="ECO:0000256" key="4">
    <source>
        <dbReference type="ARBA" id="ARBA00023027"/>
    </source>
</evidence>
<dbReference type="GO" id="GO:0005524">
    <property type="term" value="F:ATP binding"/>
    <property type="evidence" value="ECO:0007669"/>
    <property type="project" value="UniProtKB-KW"/>
</dbReference>
<dbReference type="Proteomes" id="UP000014400">
    <property type="component" value="Unassembled WGS sequence"/>
</dbReference>
<evidence type="ECO:0000256" key="3">
    <source>
        <dbReference type="ARBA" id="ARBA00022857"/>
    </source>
</evidence>
<comment type="similarity">
    <text evidence="6">Belongs to the NAD kinase family.</text>
</comment>
<dbReference type="Pfam" id="PF20143">
    <property type="entry name" value="NAD_kinase_C"/>
    <property type="match status" value="1"/>
</dbReference>
<dbReference type="EC" id="2.7.1.23" evidence="6"/>
<sequence>MKTVGVFVKPTENLSEPLEHLVSVLRRAGCKVLLEERAAQALGNPDGGFPRPELGRRSDVAVVLGGDGTLLGVARQIADSHCPLIGVNAGRLGFITDVVLDDMDRVLPAMLAGECSADQRHLLEGVVFRNGQEIFRNVAVNDIGFSHGRAGGMVDFIIYVDGKQMSAQSADGVVCSTATGSTAYALAAGGPILHPSMDAVVLVPVAPHTLSNRPIVLPSSKRIEIELVNARDATAYFDMQEFCDVEPGDMLRIQRSERVMEILHPLSYDYYDLLRRKLKWNYSPTSVKHHEQISG</sequence>
<comment type="function">
    <text evidence="6">Involved in the regulation of the intracellular balance of NAD and NADP, and is a key enzyme in the biosynthesis of NADP. Catalyzes specifically the phosphorylation on 2'-hydroxyl of the adenosine moiety of NAD to yield NADP.</text>
</comment>
<reference evidence="7 8" key="1">
    <citation type="submission" date="2013-04" db="EMBL/GenBank/DDBJ databases">
        <title>The Genome Sequence of Sutterella wadsworthensis HGA0223.</title>
        <authorList>
            <consortium name="The Broad Institute Genomics Platform"/>
            <person name="Earl A."/>
            <person name="Ward D."/>
            <person name="Feldgarden M."/>
            <person name="Gevers D."/>
            <person name="Schmidt T.M."/>
            <person name="Dover J."/>
            <person name="Dai D."/>
            <person name="Walker B."/>
            <person name="Young S."/>
            <person name="Zeng Q."/>
            <person name="Gargeya S."/>
            <person name="Fitzgerald M."/>
            <person name="Haas B."/>
            <person name="Abouelleil A."/>
            <person name="Allen A.W."/>
            <person name="Alvarado L."/>
            <person name="Arachchi H.M."/>
            <person name="Berlin A.M."/>
            <person name="Chapman S.B."/>
            <person name="Gainer-Dewar J."/>
            <person name="Goldberg J."/>
            <person name="Griggs A."/>
            <person name="Gujja S."/>
            <person name="Hansen M."/>
            <person name="Howarth C."/>
            <person name="Imamovic A."/>
            <person name="Ireland A."/>
            <person name="Larimer J."/>
            <person name="McCowan C."/>
            <person name="Murphy C."/>
            <person name="Pearson M."/>
            <person name="Poon T.W."/>
            <person name="Priest M."/>
            <person name="Roberts A."/>
            <person name="Saif S."/>
            <person name="Shea T."/>
            <person name="Sisk P."/>
            <person name="Sykes S."/>
            <person name="Wortman J."/>
            <person name="Nusbaum C."/>
            <person name="Birren B."/>
        </authorList>
    </citation>
    <scope>NUCLEOTIDE SEQUENCE [LARGE SCALE GENOMIC DNA]</scope>
    <source>
        <strain evidence="7 8">HGA0223</strain>
    </source>
</reference>
<evidence type="ECO:0000313" key="7">
    <source>
        <dbReference type="EMBL" id="EPE01950.1"/>
    </source>
</evidence>
<keyword evidence="8" id="KW-1185">Reference proteome</keyword>
<proteinExistence type="inferred from homology"/>
<feature type="binding site" evidence="6">
    <location>
        <position position="171"/>
    </location>
    <ligand>
        <name>NAD(+)</name>
        <dbReference type="ChEBI" id="CHEBI:57540"/>
    </ligand>
</feature>
<keyword evidence="4 6" id="KW-0520">NAD</keyword>
<keyword evidence="6" id="KW-0547">Nucleotide-binding</keyword>
<dbReference type="HOGENOM" id="CLU_008831_0_1_4"/>
<dbReference type="GO" id="GO:0046872">
    <property type="term" value="F:metal ion binding"/>
    <property type="evidence" value="ECO:0007669"/>
    <property type="project" value="UniProtKB-UniRule"/>
</dbReference>
<keyword evidence="6" id="KW-0963">Cytoplasm</keyword>
<feature type="binding site" evidence="6">
    <location>
        <begin position="141"/>
        <end position="142"/>
    </location>
    <ligand>
        <name>NAD(+)</name>
        <dbReference type="ChEBI" id="CHEBI:57540"/>
    </ligand>
</feature>
<keyword evidence="6" id="KW-0067">ATP-binding</keyword>
<dbReference type="RefSeq" id="WP_016473626.1">
    <property type="nucleotide sequence ID" value="NZ_KE150480.1"/>
</dbReference>
<dbReference type="InterPro" id="IPR017438">
    <property type="entry name" value="ATP-NAD_kinase_N"/>
</dbReference>
<dbReference type="PANTHER" id="PTHR20275">
    <property type="entry name" value="NAD KINASE"/>
    <property type="match status" value="1"/>
</dbReference>
<keyword evidence="3 6" id="KW-0521">NADP</keyword>
<organism evidence="7 8">
    <name type="scientific">Sutterella wadsworthensis HGA0223</name>
    <dbReference type="NCBI Taxonomy" id="1203554"/>
    <lineage>
        <taxon>Bacteria</taxon>
        <taxon>Pseudomonadati</taxon>
        <taxon>Pseudomonadota</taxon>
        <taxon>Betaproteobacteria</taxon>
        <taxon>Burkholderiales</taxon>
        <taxon>Sutterellaceae</taxon>
        <taxon>Sutterella</taxon>
    </lineage>
</organism>
<comment type="cofactor">
    <cofactor evidence="6">
        <name>a divalent metal cation</name>
        <dbReference type="ChEBI" id="CHEBI:60240"/>
    </cofactor>
</comment>
<dbReference type="GO" id="GO:0006741">
    <property type="term" value="P:NADP+ biosynthetic process"/>
    <property type="evidence" value="ECO:0007669"/>
    <property type="project" value="UniProtKB-UniRule"/>
</dbReference>
<dbReference type="Pfam" id="PF01513">
    <property type="entry name" value="NAD_kinase"/>
    <property type="match status" value="1"/>
</dbReference>
<dbReference type="Gene3D" id="2.60.200.30">
    <property type="entry name" value="Probable inorganic polyphosphate/atp-NAD kinase, domain 2"/>
    <property type="match status" value="1"/>
</dbReference>
<dbReference type="InterPro" id="IPR002504">
    <property type="entry name" value="NADK"/>
</dbReference>
<feature type="active site" description="Proton acceptor" evidence="6">
    <location>
        <position position="67"/>
    </location>
</feature>
<feature type="binding site" evidence="6">
    <location>
        <begin position="67"/>
        <end position="68"/>
    </location>
    <ligand>
        <name>NAD(+)</name>
        <dbReference type="ChEBI" id="CHEBI:57540"/>
    </ligand>
</feature>
<dbReference type="InterPro" id="IPR017437">
    <property type="entry name" value="ATP-NAD_kinase_PpnK-typ_C"/>
</dbReference>
<feature type="binding site" evidence="6">
    <location>
        <position position="240"/>
    </location>
    <ligand>
        <name>NAD(+)</name>
        <dbReference type="ChEBI" id="CHEBI:57540"/>
    </ligand>
</feature>
<gene>
    <name evidence="6" type="primary">nadK</name>
    <name evidence="7" type="ORF">HMPREF1476_00183</name>
</gene>
<dbReference type="AlphaFoldDB" id="S3CN29"/>
<keyword evidence="1 6" id="KW-0808">Transferase</keyword>
<evidence type="ECO:0000256" key="2">
    <source>
        <dbReference type="ARBA" id="ARBA00022777"/>
    </source>
</evidence>
<dbReference type="eggNOG" id="COG0061">
    <property type="taxonomic scope" value="Bacteria"/>
</dbReference>
<protein>
    <recommendedName>
        <fullName evidence="6">NAD kinase</fullName>
        <ecNumber evidence="6">2.7.1.23</ecNumber>
    </recommendedName>
    <alternativeName>
        <fullName evidence="6">ATP-dependent NAD kinase</fullName>
    </alternativeName>
</protein>
<evidence type="ECO:0000256" key="1">
    <source>
        <dbReference type="ARBA" id="ARBA00022679"/>
    </source>
</evidence>
<dbReference type="InterPro" id="IPR016064">
    <property type="entry name" value="NAD/diacylglycerol_kinase_sf"/>
</dbReference>
<dbReference type="GO" id="GO:0019674">
    <property type="term" value="P:NAD+ metabolic process"/>
    <property type="evidence" value="ECO:0007669"/>
    <property type="project" value="InterPro"/>
</dbReference>
<evidence type="ECO:0000313" key="8">
    <source>
        <dbReference type="Proteomes" id="UP000014400"/>
    </source>
</evidence>
<evidence type="ECO:0000256" key="5">
    <source>
        <dbReference type="ARBA" id="ARBA00047925"/>
    </source>
</evidence>
<dbReference type="PATRIC" id="fig|1203554.3.peg.177"/>
<dbReference type="GO" id="GO:0005737">
    <property type="term" value="C:cytoplasm"/>
    <property type="evidence" value="ECO:0007669"/>
    <property type="project" value="UniProtKB-SubCell"/>
</dbReference>
<dbReference type="EMBL" id="ATCF01000004">
    <property type="protein sequence ID" value="EPE01950.1"/>
    <property type="molecule type" value="Genomic_DNA"/>
</dbReference>
<feature type="binding site" evidence="6">
    <location>
        <position position="206"/>
    </location>
    <ligand>
        <name>NAD(+)</name>
        <dbReference type="ChEBI" id="CHEBI:57540"/>
    </ligand>
</feature>
<dbReference type="STRING" id="1203554.HMPREF1476_00183"/>
<keyword evidence="2 6" id="KW-0418">Kinase</keyword>
<dbReference type="PANTHER" id="PTHR20275:SF0">
    <property type="entry name" value="NAD KINASE"/>
    <property type="match status" value="1"/>
</dbReference>
<comment type="catalytic activity">
    <reaction evidence="5 6">
        <text>NAD(+) + ATP = ADP + NADP(+) + H(+)</text>
        <dbReference type="Rhea" id="RHEA:18629"/>
        <dbReference type="ChEBI" id="CHEBI:15378"/>
        <dbReference type="ChEBI" id="CHEBI:30616"/>
        <dbReference type="ChEBI" id="CHEBI:57540"/>
        <dbReference type="ChEBI" id="CHEBI:58349"/>
        <dbReference type="ChEBI" id="CHEBI:456216"/>
        <dbReference type="EC" id="2.7.1.23"/>
    </reaction>
</comment>
<comment type="subcellular location">
    <subcellularLocation>
        <location evidence="6">Cytoplasm</location>
    </subcellularLocation>
</comment>
<dbReference type="GO" id="GO:0003951">
    <property type="term" value="F:NAD+ kinase activity"/>
    <property type="evidence" value="ECO:0007669"/>
    <property type="project" value="UniProtKB-UniRule"/>
</dbReference>